<evidence type="ECO:0000256" key="1">
    <source>
        <dbReference type="SAM" id="MobiDB-lite"/>
    </source>
</evidence>
<dbReference type="AlphaFoldDB" id="A0A8X6FFP7"/>
<feature type="region of interest" description="Disordered" evidence="1">
    <location>
        <begin position="62"/>
        <end position="82"/>
    </location>
</feature>
<sequence>MLRSQGFFREMPPDQGGGRLHRWRIASCKLIAGSRCTYPIGCSPIRRSSAGRLNNSWRPLVSGNCRSPGPRHQENRQQYRYN</sequence>
<organism evidence="2 3">
    <name type="scientific">Trichonephila clavata</name>
    <name type="common">Joro spider</name>
    <name type="synonym">Nephila clavata</name>
    <dbReference type="NCBI Taxonomy" id="2740835"/>
    <lineage>
        <taxon>Eukaryota</taxon>
        <taxon>Metazoa</taxon>
        <taxon>Ecdysozoa</taxon>
        <taxon>Arthropoda</taxon>
        <taxon>Chelicerata</taxon>
        <taxon>Arachnida</taxon>
        <taxon>Araneae</taxon>
        <taxon>Araneomorphae</taxon>
        <taxon>Entelegynae</taxon>
        <taxon>Araneoidea</taxon>
        <taxon>Nephilidae</taxon>
        <taxon>Trichonephila</taxon>
    </lineage>
</organism>
<reference evidence="2" key="1">
    <citation type="submission" date="2020-07" db="EMBL/GenBank/DDBJ databases">
        <title>Multicomponent nature underlies the extraordinary mechanical properties of spider dragline silk.</title>
        <authorList>
            <person name="Kono N."/>
            <person name="Nakamura H."/>
            <person name="Mori M."/>
            <person name="Yoshida Y."/>
            <person name="Ohtoshi R."/>
            <person name="Malay A.D."/>
            <person name="Moran D.A.P."/>
            <person name="Tomita M."/>
            <person name="Numata K."/>
            <person name="Arakawa K."/>
        </authorList>
    </citation>
    <scope>NUCLEOTIDE SEQUENCE</scope>
</reference>
<dbReference type="Proteomes" id="UP000887116">
    <property type="component" value="Unassembled WGS sequence"/>
</dbReference>
<dbReference type="EMBL" id="BMAO01031891">
    <property type="protein sequence ID" value="GFQ78357.1"/>
    <property type="molecule type" value="Genomic_DNA"/>
</dbReference>
<protein>
    <submittedName>
        <fullName evidence="2">Uncharacterized protein</fullName>
    </submittedName>
</protein>
<evidence type="ECO:0000313" key="3">
    <source>
        <dbReference type="Proteomes" id="UP000887116"/>
    </source>
</evidence>
<evidence type="ECO:0000313" key="2">
    <source>
        <dbReference type="EMBL" id="GFQ78357.1"/>
    </source>
</evidence>
<comment type="caution">
    <text evidence="2">The sequence shown here is derived from an EMBL/GenBank/DDBJ whole genome shotgun (WGS) entry which is preliminary data.</text>
</comment>
<gene>
    <name evidence="2" type="ORF">TNCT_691001</name>
</gene>
<name>A0A8X6FFP7_TRICU</name>
<keyword evidence="3" id="KW-1185">Reference proteome</keyword>
<accession>A0A8X6FFP7</accession>
<proteinExistence type="predicted"/>
<feature type="compositionally biased region" description="Basic and acidic residues" evidence="1">
    <location>
        <begin position="71"/>
        <end position="82"/>
    </location>
</feature>